<dbReference type="AntiFam" id="ANF00159">
    <property type="entry name" value="Shadow ORF (opposite uvrA)"/>
</dbReference>
<evidence type="ECO:0000313" key="4">
    <source>
        <dbReference type="Proteomes" id="UP001519309"/>
    </source>
</evidence>
<dbReference type="EMBL" id="JAGGLP010000012">
    <property type="protein sequence ID" value="MBP2052748.1"/>
    <property type="molecule type" value="Genomic_DNA"/>
</dbReference>
<dbReference type="Proteomes" id="UP001519309">
    <property type="component" value="Unassembled WGS sequence"/>
</dbReference>
<name>A0A1B1B9W2_9ACTN</name>
<gene>
    <name evidence="1" type="ORF">AVL59_43935</name>
    <name evidence="2" type="ORF">J2Z21_005735</name>
</gene>
<accession>A0A1B1B9W2</accession>
<keyword evidence="4" id="KW-1185">Reference proteome</keyword>
<evidence type="ECO:0000313" key="2">
    <source>
        <dbReference type="EMBL" id="MBP2052748.1"/>
    </source>
</evidence>
<reference evidence="2 4" key="2">
    <citation type="submission" date="2021-03" db="EMBL/GenBank/DDBJ databases">
        <title>Genomic Encyclopedia of Type Strains, Phase IV (KMG-IV): sequencing the most valuable type-strain genomes for metagenomic binning, comparative biology and taxonomic classification.</title>
        <authorList>
            <person name="Goeker M."/>
        </authorList>
    </citation>
    <scope>NUCLEOTIDE SEQUENCE [LARGE SCALE GENOMIC DNA]</scope>
    <source>
        <strain evidence="2 4">DSM 40499</strain>
    </source>
</reference>
<evidence type="ECO:0000313" key="1">
    <source>
        <dbReference type="EMBL" id="ANP55634.1"/>
    </source>
</evidence>
<evidence type="ECO:0000313" key="3">
    <source>
        <dbReference type="Proteomes" id="UP000092659"/>
    </source>
</evidence>
<organism evidence="1 3">
    <name type="scientific">Streptomyces griseochromogenes</name>
    <dbReference type="NCBI Taxonomy" id="68214"/>
    <lineage>
        <taxon>Bacteria</taxon>
        <taxon>Bacillati</taxon>
        <taxon>Actinomycetota</taxon>
        <taxon>Actinomycetes</taxon>
        <taxon>Kitasatosporales</taxon>
        <taxon>Streptomycetaceae</taxon>
        <taxon>Streptomyces</taxon>
    </lineage>
</organism>
<dbReference type="Proteomes" id="UP000092659">
    <property type="component" value="Chromosome"/>
</dbReference>
<protein>
    <submittedName>
        <fullName evidence="1">Uncharacterized protein</fullName>
    </submittedName>
</protein>
<dbReference type="AlphaFoldDB" id="A0A1B1B9W2"/>
<dbReference type="KEGG" id="sgs:AVL59_43935"/>
<reference evidence="1 3" key="1">
    <citation type="submission" date="2016-06" db="EMBL/GenBank/DDBJ databases">
        <title>Complete genome sequence of Streptomyces griseochromogenes ATCC 14511, the Blasticidin S producer.</title>
        <authorList>
            <person name="Wu L."/>
        </authorList>
    </citation>
    <scope>NUCLEOTIDE SEQUENCE [LARGE SCALE GENOMIC DNA]</scope>
    <source>
        <strain evidence="1 3">ATCC 14511</strain>
    </source>
</reference>
<proteinExistence type="predicted"/>
<sequence length="75" mass="7709">MTRARYGAVALSAARATRNGGPAAPVTAAGAQVDHPLAAGDHRHVVLDRHDRVAGVDQPAQPVHQHLHVGGAQPT</sequence>
<dbReference type="EMBL" id="CP016279">
    <property type="protein sequence ID" value="ANP55634.1"/>
    <property type="molecule type" value="Genomic_DNA"/>
</dbReference>